<keyword evidence="2" id="KW-0472">Membrane</keyword>
<reference evidence="3" key="1">
    <citation type="submission" date="2023-10" db="EMBL/GenBank/DDBJ databases">
        <title>Development of a sustainable strategy for remediation of hydrocarbon-contaminated territories based on the waste exchange concept.</title>
        <authorList>
            <person name="Krivoruchko A."/>
        </authorList>
    </citation>
    <scope>NUCLEOTIDE SEQUENCE</scope>
    <source>
        <strain evidence="3">IEGM 1175</strain>
    </source>
</reference>
<dbReference type="RefSeq" id="WP_317470214.1">
    <property type="nucleotide sequence ID" value="NZ_JAWLKJ010000002.1"/>
</dbReference>
<evidence type="ECO:0000313" key="4">
    <source>
        <dbReference type="Proteomes" id="UP001185873"/>
    </source>
</evidence>
<sequence length="183" mass="18856">MTAYTPRAPHREDRSATSPSPDGLIPHVRNRIGALIAVAGLGSALLSLYLPWLSAAGGGQITAIGITEIIDVRGVAPALFLGLVLMSFLVAVTTVTRLGAFAYASAIVALAVLAAHLAFVWTLDSSTGSADPILAGLPSDASVTFGPYVAALGFVLVFAGSVWAARAADYLFPDVEAGRHLRD</sequence>
<protein>
    <submittedName>
        <fullName evidence="3">Uncharacterized protein</fullName>
    </submittedName>
</protein>
<feature type="transmembrane region" description="Helical" evidence="2">
    <location>
        <begin position="100"/>
        <end position="123"/>
    </location>
</feature>
<comment type="caution">
    <text evidence="3">The sequence shown here is derived from an EMBL/GenBank/DDBJ whole genome shotgun (WGS) entry which is preliminary data.</text>
</comment>
<feature type="transmembrane region" description="Helical" evidence="2">
    <location>
        <begin position="143"/>
        <end position="165"/>
    </location>
</feature>
<keyword evidence="2" id="KW-0812">Transmembrane</keyword>
<evidence type="ECO:0000256" key="2">
    <source>
        <dbReference type="SAM" id="Phobius"/>
    </source>
</evidence>
<evidence type="ECO:0000256" key="1">
    <source>
        <dbReference type="SAM" id="MobiDB-lite"/>
    </source>
</evidence>
<feature type="region of interest" description="Disordered" evidence="1">
    <location>
        <begin position="1"/>
        <end position="23"/>
    </location>
</feature>
<feature type="transmembrane region" description="Helical" evidence="2">
    <location>
        <begin position="74"/>
        <end position="93"/>
    </location>
</feature>
<dbReference type="Proteomes" id="UP001185873">
    <property type="component" value="Unassembled WGS sequence"/>
</dbReference>
<feature type="transmembrane region" description="Helical" evidence="2">
    <location>
        <begin position="32"/>
        <end position="54"/>
    </location>
</feature>
<keyword evidence="2" id="KW-1133">Transmembrane helix</keyword>
<gene>
    <name evidence="3" type="ORF">R3P82_10880</name>
</gene>
<evidence type="ECO:0000313" key="3">
    <source>
        <dbReference type="EMBL" id="MDV6299615.1"/>
    </source>
</evidence>
<dbReference type="EMBL" id="JAWLKJ010000002">
    <property type="protein sequence ID" value="MDV6299615.1"/>
    <property type="molecule type" value="Genomic_DNA"/>
</dbReference>
<dbReference type="AlphaFoldDB" id="A0AAE4QWQ7"/>
<organism evidence="3 4">
    <name type="scientific">Dietzia maris</name>
    <dbReference type="NCBI Taxonomy" id="37915"/>
    <lineage>
        <taxon>Bacteria</taxon>
        <taxon>Bacillati</taxon>
        <taxon>Actinomycetota</taxon>
        <taxon>Actinomycetes</taxon>
        <taxon>Mycobacteriales</taxon>
        <taxon>Dietziaceae</taxon>
        <taxon>Dietzia</taxon>
    </lineage>
</organism>
<accession>A0AAE4QWQ7</accession>
<proteinExistence type="predicted"/>
<name>A0AAE4QWQ7_9ACTN</name>